<dbReference type="Proteomes" id="UP001151516">
    <property type="component" value="Unassembled WGS sequence"/>
</dbReference>
<evidence type="ECO:0000256" key="1">
    <source>
        <dbReference type="SAM" id="MobiDB-lite"/>
    </source>
</evidence>
<dbReference type="Gene3D" id="3.20.180.10">
    <property type="entry name" value="PNP-oxidase-like"/>
    <property type="match status" value="1"/>
</dbReference>
<keyword evidence="2" id="KW-0472">Membrane</keyword>
<feature type="domain" description="DUF2470" evidence="3">
    <location>
        <begin position="24"/>
        <end position="73"/>
    </location>
</feature>
<dbReference type="AlphaFoldDB" id="A0A9W8G8J8"/>
<dbReference type="InterPro" id="IPR019595">
    <property type="entry name" value="DUF2470"/>
</dbReference>
<feature type="transmembrane region" description="Helical" evidence="2">
    <location>
        <begin position="180"/>
        <end position="204"/>
    </location>
</feature>
<evidence type="ECO:0000313" key="5">
    <source>
        <dbReference type="Proteomes" id="UP001151516"/>
    </source>
</evidence>
<reference evidence="4" key="1">
    <citation type="submission" date="2022-07" db="EMBL/GenBank/DDBJ databases">
        <title>Phylogenomic reconstructions and comparative analyses of Kickxellomycotina fungi.</title>
        <authorList>
            <person name="Reynolds N.K."/>
            <person name="Stajich J.E."/>
            <person name="Barry K."/>
            <person name="Grigoriev I.V."/>
            <person name="Crous P."/>
            <person name="Smith M.E."/>
        </authorList>
    </citation>
    <scope>NUCLEOTIDE SEQUENCE</scope>
    <source>
        <strain evidence="4">CBS 109367</strain>
    </source>
</reference>
<feature type="region of interest" description="Disordered" evidence="1">
    <location>
        <begin position="1"/>
        <end position="22"/>
    </location>
</feature>
<dbReference type="OrthoDB" id="5553410at2759"/>
<keyword evidence="2" id="KW-0812">Transmembrane</keyword>
<dbReference type="EMBL" id="JANBTX010000560">
    <property type="protein sequence ID" value="KAJ2681758.1"/>
    <property type="molecule type" value="Genomic_DNA"/>
</dbReference>
<evidence type="ECO:0000256" key="2">
    <source>
        <dbReference type="SAM" id="Phobius"/>
    </source>
</evidence>
<accession>A0A9W8G8J8</accession>
<proteinExistence type="predicted"/>
<feature type="compositionally biased region" description="Low complexity" evidence="1">
    <location>
        <begin position="1"/>
        <end position="10"/>
    </location>
</feature>
<name>A0A9W8G8J8_9FUNG</name>
<protein>
    <recommendedName>
        <fullName evidence="3">DUF2470 domain-containing protein</fullName>
    </recommendedName>
</protein>
<dbReference type="InterPro" id="IPR037119">
    <property type="entry name" value="Haem_oxidase_HugZ-like_sf"/>
</dbReference>
<sequence length="249" mass="28151">MSQQQQQQARQRQKRDLLSSEDQERLKERLNASYSADVLNIARHFGSRPLATTARVLDIDINGITIEWQWADATKRKSAKDEMQFAFREITGPGSVLNEVSSLAIEAHKALGLAGEPQLTKDKRDVDAKNLVDFTFRLPGALTMASIVFGLWLLAYMALVSNVHPRLRFIRHWVSQDTCYHLFVWALIVHALEAGAVYAFCYLLRVIQPQQMNANLQLKWTLGVGLFGIACLHDFAKRVSRQFALVGAN</sequence>
<organism evidence="4 5">
    <name type="scientific">Coemansia spiralis</name>
    <dbReference type="NCBI Taxonomy" id="417178"/>
    <lineage>
        <taxon>Eukaryota</taxon>
        <taxon>Fungi</taxon>
        <taxon>Fungi incertae sedis</taxon>
        <taxon>Zoopagomycota</taxon>
        <taxon>Kickxellomycotina</taxon>
        <taxon>Kickxellomycetes</taxon>
        <taxon>Kickxellales</taxon>
        <taxon>Kickxellaceae</taxon>
        <taxon>Coemansia</taxon>
    </lineage>
</organism>
<evidence type="ECO:0000313" key="4">
    <source>
        <dbReference type="EMBL" id="KAJ2681758.1"/>
    </source>
</evidence>
<evidence type="ECO:0000259" key="3">
    <source>
        <dbReference type="Pfam" id="PF10615"/>
    </source>
</evidence>
<comment type="caution">
    <text evidence="4">The sequence shown here is derived from an EMBL/GenBank/DDBJ whole genome shotgun (WGS) entry which is preliminary data.</text>
</comment>
<dbReference type="Pfam" id="PF10615">
    <property type="entry name" value="DUF2470"/>
    <property type="match status" value="1"/>
</dbReference>
<keyword evidence="5" id="KW-1185">Reference proteome</keyword>
<keyword evidence="2" id="KW-1133">Transmembrane helix</keyword>
<gene>
    <name evidence="4" type="ORF">IWW39_006244</name>
</gene>
<feature type="transmembrane region" description="Helical" evidence="2">
    <location>
        <begin position="138"/>
        <end position="160"/>
    </location>
</feature>